<evidence type="ECO:0000313" key="1">
    <source>
        <dbReference type="EMBL" id="KAJ8422589.1"/>
    </source>
</evidence>
<proteinExistence type="predicted"/>
<accession>A0A9Q1GNV6</accession>
<dbReference type="EMBL" id="JAKOGI010002209">
    <property type="protein sequence ID" value="KAJ8422589.1"/>
    <property type="molecule type" value="Genomic_DNA"/>
</dbReference>
<evidence type="ECO:0000313" key="2">
    <source>
        <dbReference type="Proteomes" id="UP001153076"/>
    </source>
</evidence>
<comment type="caution">
    <text evidence="1">The sequence shown here is derived from an EMBL/GenBank/DDBJ whole genome shotgun (WGS) entry which is preliminary data.</text>
</comment>
<dbReference type="Proteomes" id="UP001153076">
    <property type="component" value="Unassembled WGS sequence"/>
</dbReference>
<reference evidence="1" key="1">
    <citation type="submission" date="2022-04" db="EMBL/GenBank/DDBJ databases">
        <title>Carnegiea gigantea Genome sequencing and assembly v2.</title>
        <authorList>
            <person name="Copetti D."/>
            <person name="Sanderson M.J."/>
            <person name="Burquez A."/>
            <person name="Wojciechowski M.F."/>
        </authorList>
    </citation>
    <scope>NUCLEOTIDE SEQUENCE</scope>
    <source>
        <strain evidence="1">SGP5-SGP5p</strain>
        <tissue evidence="1">Aerial part</tissue>
    </source>
</reference>
<gene>
    <name evidence="1" type="ORF">Cgig2_025059</name>
</gene>
<protein>
    <submittedName>
        <fullName evidence="1">Uncharacterized protein</fullName>
    </submittedName>
</protein>
<organism evidence="1 2">
    <name type="scientific">Carnegiea gigantea</name>
    <dbReference type="NCBI Taxonomy" id="171969"/>
    <lineage>
        <taxon>Eukaryota</taxon>
        <taxon>Viridiplantae</taxon>
        <taxon>Streptophyta</taxon>
        <taxon>Embryophyta</taxon>
        <taxon>Tracheophyta</taxon>
        <taxon>Spermatophyta</taxon>
        <taxon>Magnoliopsida</taxon>
        <taxon>eudicotyledons</taxon>
        <taxon>Gunneridae</taxon>
        <taxon>Pentapetalae</taxon>
        <taxon>Caryophyllales</taxon>
        <taxon>Cactineae</taxon>
        <taxon>Cactaceae</taxon>
        <taxon>Cactoideae</taxon>
        <taxon>Echinocereeae</taxon>
        <taxon>Carnegiea</taxon>
    </lineage>
</organism>
<name>A0A9Q1GNV6_9CARY</name>
<keyword evidence="2" id="KW-1185">Reference proteome</keyword>
<dbReference type="AlphaFoldDB" id="A0A9Q1GNV6"/>
<sequence>MGPGVEDSTNLMLTNEVLAGYITAPLLTMALELVSHVRSSVILSVTEALPFWDREEDLKECLSKLLRGLINVVPKGGVGDTSGKYCIYNLAMDMFSDLLQTRQHTYPKFCWITIRVYVSVTLRNKAHRSCSLAIAWTDVTDSCVAFVTLHNKGRILGIIWDSFKPASQADLRYLLLVADLHERCFLMHDSLPSPAAKNRRKLLDSALWLELQIWVCFKPRLVGGLHYITNFVHNVATDEEDCISACVPTVHHLR</sequence>